<dbReference type="GO" id="GO:0051117">
    <property type="term" value="F:ATPase binding"/>
    <property type="evidence" value="ECO:0007669"/>
    <property type="project" value="TreeGrafter"/>
</dbReference>
<proteinExistence type="inferred from homology"/>
<feature type="transmembrane region" description="Helical" evidence="8">
    <location>
        <begin position="563"/>
        <end position="584"/>
    </location>
</feature>
<evidence type="ECO:0000256" key="4">
    <source>
        <dbReference type="ARBA" id="ARBA00022692"/>
    </source>
</evidence>
<evidence type="ECO:0000256" key="5">
    <source>
        <dbReference type="ARBA" id="ARBA00022989"/>
    </source>
</evidence>
<dbReference type="InterPro" id="IPR002490">
    <property type="entry name" value="V-ATPase_116kDa_su"/>
</dbReference>
<keyword evidence="10" id="KW-1185">Reference proteome</keyword>
<evidence type="ECO:0000313" key="10">
    <source>
        <dbReference type="Proteomes" id="UP000679179"/>
    </source>
</evidence>
<evidence type="ECO:0000256" key="3">
    <source>
        <dbReference type="ARBA" id="ARBA00022448"/>
    </source>
</evidence>
<evidence type="ECO:0000313" key="9">
    <source>
        <dbReference type="EMBL" id="GIM29549.1"/>
    </source>
</evidence>
<keyword evidence="3" id="KW-0813">Transport</keyword>
<dbReference type="Proteomes" id="UP000679179">
    <property type="component" value="Unassembled WGS sequence"/>
</dbReference>
<keyword evidence="5 8" id="KW-1133">Transmembrane helix</keyword>
<keyword evidence="4 8" id="KW-0812">Transmembrane</keyword>
<reference evidence="9" key="1">
    <citation type="submission" date="2021-03" db="EMBL/GenBank/DDBJ databases">
        <title>Taxonomic study of Clostridium polyendosporum from meadow-gley soil under rice.</title>
        <authorList>
            <person name="Kobayashi H."/>
            <person name="Tanizawa Y."/>
            <person name="Yagura M."/>
        </authorList>
    </citation>
    <scope>NUCLEOTIDE SEQUENCE</scope>
    <source>
        <strain evidence="9">JCM 30710</strain>
    </source>
</reference>
<evidence type="ECO:0000256" key="2">
    <source>
        <dbReference type="ARBA" id="ARBA00009904"/>
    </source>
</evidence>
<comment type="caution">
    <text evidence="9">The sequence shown here is derived from an EMBL/GenBank/DDBJ whole genome shotgun (WGS) entry which is preliminary data.</text>
</comment>
<evidence type="ECO:0000256" key="8">
    <source>
        <dbReference type="SAM" id="Phobius"/>
    </source>
</evidence>
<organism evidence="9 10">
    <name type="scientific">Clostridium polyendosporum</name>
    <dbReference type="NCBI Taxonomy" id="69208"/>
    <lineage>
        <taxon>Bacteria</taxon>
        <taxon>Bacillati</taxon>
        <taxon>Bacillota</taxon>
        <taxon>Clostridia</taxon>
        <taxon>Eubacteriales</taxon>
        <taxon>Clostridiaceae</taxon>
        <taxon>Clostridium</taxon>
    </lineage>
</organism>
<dbReference type="GO" id="GO:0033179">
    <property type="term" value="C:proton-transporting V-type ATPase, V0 domain"/>
    <property type="evidence" value="ECO:0007669"/>
    <property type="project" value="InterPro"/>
</dbReference>
<keyword evidence="6" id="KW-0406">Ion transport</keyword>
<evidence type="ECO:0000256" key="6">
    <source>
        <dbReference type="ARBA" id="ARBA00023065"/>
    </source>
</evidence>
<feature type="transmembrane region" description="Helical" evidence="8">
    <location>
        <begin position="372"/>
        <end position="399"/>
    </location>
</feature>
<feature type="transmembrane region" description="Helical" evidence="8">
    <location>
        <begin position="488"/>
        <end position="507"/>
    </location>
</feature>
<dbReference type="PANTHER" id="PTHR11629:SF63">
    <property type="entry name" value="V-TYPE PROTON ATPASE SUBUNIT A"/>
    <property type="match status" value="1"/>
</dbReference>
<dbReference type="GO" id="GO:0046961">
    <property type="term" value="F:proton-transporting ATPase activity, rotational mechanism"/>
    <property type="evidence" value="ECO:0007669"/>
    <property type="project" value="InterPro"/>
</dbReference>
<feature type="transmembrane region" description="Helical" evidence="8">
    <location>
        <begin position="590"/>
        <end position="610"/>
    </location>
</feature>
<dbReference type="RefSeq" id="WP_212904243.1">
    <property type="nucleotide sequence ID" value="NZ_BOPZ01000019.1"/>
</dbReference>
<comment type="similarity">
    <text evidence="2">Belongs to the V-ATPase 116 kDa subunit family.</text>
</comment>
<comment type="subcellular location">
    <subcellularLocation>
        <location evidence="1">Membrane</location>
        <topology evidence="1">Multi-pass membrane protein</topology>
    </subcellularLocation>
</comment>
<accession>A0A919VEU3</accession>
<name>A0A919VEU3_9CLOT</name>
<dbReference type="GO" id="GO:0007035">
    <property type="term" value="P:vacuolar acidification"/>
    <property type="evidence" value="ECO:0007669"/>
    <property type="project" value="TreeGrafter"/>
</dbReference>
<feature type="transmembrane region" description="Helical" evidence="8">
    <location>
        <begin position="411"/>
        <end position="433"/>
    </location>
</feature>
<dbReference type="AlphaFoldDB" id="A0A919VEU3"/>
<gene>
    <name evidence="9" type="primary">ntpI</name>
    <name evidence="9" type="ORF">CPJCM30710_22150</name>
</gene>
<evidence type="ECO:0000256" key="1">
    <source>
        <dbReference type="ARBA" id="ARBA00004141"/>
    </source>
</evidence>
<dbReference type="GO" id="GO:0016471">
    <property type="term" value="C:vacuolar proton-transporting V-type ATPase complex"/>
    <property type="evidence" value="ECO:0007669"/>
    <property type="project" value="TreeGrafter"/>
</dbReference>
<evidence type="ECO:0000256" key="7">
    <source>
        <dbReference type="ARBA" id="ARBA00023136"/>
    </source>
</evidence>
<keyword evidence="7 8" id="KW-0472">Membrane</keyword>
<dbReference type="Pfam" id="PF01496">
    <property type="entry name" value="V_ATPase_I"/>
    <property type="match status" value="2"/>
</dbReference>
<dbReference type="EMBL" id="BOPZ01000019">
    <property type="protein sequence ID" value="GIM29549.1"/>
    <property type="molecule type" value="Genomic_DNA"/>
</dbReference>
<dbReference type="PANTHER" id="PTHR11629">
    <property type="entry name" value="VACUOLAR PROTON ATPASES"/>
    <property type="match status" value="1"/>
</dbReference>
<feature type="transmembrane region" description="Helical" evidence="8">
    <location>
        <begin position="453"/>
        <end position="476"/>
    </location>
</feature>
<protein>
    <submittedName>
        <fullName evidence="9">V-type ATP synthase subunit I</fullName>
    </submittedName>
</protein>
<sequence>MAIVKMNKFILLLFESHKERLLEVLQGFEGVQFINLQNEDIVENYEDLKGLSKDEVGEKYKLYEENLSKIRFALDFLQTYAPQKSTFLSLLEDKKEISLSQLTAVMESNSWNDVYDELKKKEVILNDLHNQKTKLEGEICALLNWTNFDAPLKSLRELNFSIPFLGTTSKQYEDILVRDFNKQIMNGCVEILNRDNQDIYIFALVHHSEEEKAQELLKKFGFSTFSQSYEASPFEIIESYNSKIKQLIIKEKEIKESIKNFDGEREHLLVAYEYFNNLILKLNASNNFLKSEKVITICGWNPVENNKELEALVKKSIGNEYYIAFNKVDEEEASQVPIKLINNSFSTPFESILEMYSMPLYTEVDPTPILAVFYFMFYGMMLSDAGYGLIMIAVSAFALSKVNNKERRNIFKLFMFAGISTMFWGALYGGWFGDLFNYFGFNPPKLLDTTTDIAQIFILSLIFGVFHIFIGLGIKGYILIKSGNMKDAIYDVLTWYLTLIGSILMLMRVGGKIGTVLFVVGIVGLLLTQGRSSPTLGGKIGGGIYGVYGITGYLGDIVSYSRLLALGLATGFIANALNLIINLFPSPIKYVLAPVLFLGLHTFNLVINALGSYVHAARLQYLEFFSKFYEGGGKKFTPFKLSDKYIKIIK</sequence>